<keyword evidence="2" id="KW-1185">Reference proteome</keyword>
<protein>
    <submittedName>
        <fullName evidence="1">Uncharacterized protein</fullName>
    </submittedName>
</protein>
<dbReference type="EMBL" id="AOPY01001296">
    <property type="protein sequence ID" value="EPJ41819.1"/>
    <property type="molecule type" value="Genomic_DNA"/>
</dbReference>
<comment type="caution">
    <text evidence="1">The sequence shown here is derived from an EMBL/GenBank/DDBJ whole genome shotgun (WGS) entry which is preliminary data.</text>
</comment>
<gene>
    <name evidence="1" type="ORF">STAFG_1112</name>
</gene>
<accession>S4NTW2</accession>
<organism evidence="1 2">
    <name type="scientific">Streptomyces afghaniensis 772</name>
    <dbReference type="NCBI Taxonomy" id="1283301"/>
    <lineage>
        <taxon>Bacteria</taxon>
        <taxon>Bacillati</taxon>
        <taxon>Actinomycetota</taxon>
        <taxon>Actinomycetes</taxon>
        <taxon>Kitasatosporales</taxon>
        <taxon>Streptomycetaceae</taxon>
        <taxon>Streptomyces</taxon>
    </lineage>
</organism>
<name>S4NTW2_9ACTN</name>
<dbReference type="Proteomes" id="UP000015001">
    <property type="component" value="Unassembled WGS sequence"/>
</dbReference>
<proteinExistence type="predicted"/>
<evidence type="ECO:0000313" key="1">
    <source>
        <dbReference type="EMBL" id="EPJ41819.1"/>
    </source>
</evidence>
<evidence type="ECO:0000313" key="2">
    <source>
        <dbReference type="Proteomes" id="UP000015001"/>
    </source>
</evidence>
<dbReference type="AlphaFoldDB" id="S4NTW2"/>
<reference evidence="1 2" key="1">
    <citation type="submission" date="2013-02" db="EMBL/GenBank/DDBJ databases">
        <title>Draft Genome Sequence of Streptomyces afghaniensis, Which Produces Compounds of the Julimycin B-Complex.</title>
        <authorList>
            <person name="Gruening B.A."/>
            <person name="Praeg A."/>
            <person name="Erxleben A."/>
            <person name="Guenther S."/>
            <person name="Fiedler H.-P."/>
            <person name="Goodfellow M."/>
            <person name="Mueller M."/>
        </authorList>
    </citation>
    <scope>NUCLEOTIDE SEQUENCE [LARGE SCALE GENOMIC DNA]</scope>
    <source>
        <strain evidence="1 2">772</strain>
    </source>
</reference>
<dbReference type="HOGENOM" id="CLU_3398659_0_0_11"/>
<sequence length="31" mass="3211">MGLVCHPGALSPRVVRGVRSVAFSEGDARSV</sequence>